<reference evidence="1" key="1">
    <citation type="journal article" date="2021" name="PeerJ">
        <title>Extensive microbial diversity within the chicken gut microbiome revealed by metagenomics and culture.</title>
        <authorList>
            <person name="Gilroy R."/>
            <person name="Ravi A."/>
            <person name="Getino M."/>
            <person name="Pursley I."/>
            <person name="Horton D.L."/>
            <person name="Alikhan N.F."/>
            <person name="Baker D."/>
            <person name="Gharbi K."/>
            <person name="Hall N."/>
            <person name="Watson M."/>
            <person name="Adriaenssens E.M."/>
            <person name="Foster-Nyarko E."/>
            <person name="Jarju S."/>
            <person name="Secka A."/>
            <person name="Antonio M."/>
            <person name="Oren A."/>
            <person name="Chaudhuri R.R."/>
            <person name="La Ragione R."/>
            <person name="Hildebrand F."/>
            <person name="Pallen M.J."/>
        </authorList>
    </citation>
    <scope>NUCLEOTIDE SEQUENCE</scope>
    <source>
        <strain evidence="1">USAMLcec2-132</strain>
    </source>
</reference>
<name>A0A9D2NJN8_9FIRM</name>
<sequence length="102" mass="11349">MVTVRIYNDGELVEEMGGDFAVCITETLISGEDELYRRVALRGDISIRRLRDALSFCASKLLAQVCRRTGRSKDDACRVISGFMHGVMNAGAENILDAYKED</sequence>
<gene>
    <name evidence="1" type="ORF">H9761_14880</name>
</gene>
<dbReference type="AlphaFoldDB" id="A0A9D2NJN8"/>
<evidence type="ECO:0000313" key="1">
    <source>
        <dbReference type="EMBL" id="HJC24964.1"/>
    </source>
</evidence>
<dbReference type="EMBL" id="DWWS01000051">
    <property type="protein sequence ID" value="HJC24964.1"/>
    <property type="molecule type" value="Genomic_DNA"/>
</dbReference>
<evidence type="ECO:0000313" key="2">
    <source>
        <dbReference type="Proteomes" id="UP000823891"/>
    </source>
</evidence>
<organism evidence="1 2">
    <name type="scientific">Candidatus Eisenbergiella merdavium</name>
    <dbReference type="NCBI Taxonomy" id="2838551"/>
    <lineage>
        <taxon>Bacteria</taxon>
        <taxon>Bacillati</taxon>
        <taxon>Bacillota</taxon>
        <taxon>Clostridia</taxon>
        <taxon>Lachnospirales</taxon>
        <taxon>Lachnospiraceae</taxon>
        <taxon>Eisenbergiella</taxon>
    </lineage>
</organism>
<comment type="caution">
    <text evidence="1">The sequence shown here is derived from an EMBL/GenBank/DDBJ whole genome shotgun (WGS) entry which is preliminary data.</text>
</comment>
<protein>
    <submittedName>
        <fullName evidence="1">Uncharacterized protein</fullName>
    </submittedName>
</protein>
<proteinExistence type="predicted"/>
<dbReference type="Proteomes" id="UP000823891">
    <property type="component" value="Unassembled WGS sequence"/>
</dbReference>
<reference evidence="1" key="2">
    <citation type="submission" date="2021-04" db="EMBL/GenBank/DDBJ databases">
        <authorList>
            <person name="Gilroy R."/>
        </authorList>
    </citation>
    <scope>NUCLEOTIDE SEQUENCE</scope>
    <source>
        <strain evidence="1">USAMLcec2-132</strain>
    </source>
</reference>
<accession>A0A9D2NJN8</accession>